<dbReference type="PIRSF" id="PIRSF039033">
    <property type="entry name" value="START_dom"/>
    <property type="match status" value="1"/>
</dbReference>
<keyword evidence="3" id="KW-1185">Reference proteome</keyword>
<dbReference type="Proteomes" id="UP000664835">
    <property type="component" value="Unassembled WGS sequence"/>
</dbReference>
<organism evidence="2 3">
    <name type="scientific">Thiomicrorhabdus marina</name>
    <dbReference type="NCBI Taxonomy" id="2818442"/>
    <lineage>
        <taxon>Bacteria</taxon>
        <taxon>Pseudomonadati</taxon>
        <taxon>Pseudomonadota</taxon>
        <taxon>Gammaproteobacteria</taxon>
        <taxon>Thiotrichales</taxon>
        <taxon>Piscirickettsiaceae</taxon>
        <taxon>Thiomicrorhabdus</taxon>
    </lineage>
</organism>
<dbReference type="PANTHER" id="PTHR19308">
    <property type="entry name" value="PHOSPHATIDYLCHOLINE TRANSFER PROTEIN"/>
    <property type="match status" value="1"/>
</dbReference>
<gene>
    <name evidence="2" type="ORF">J3998_03885</name>
</gene>
<dbReference type="PANTHER" id="PTHR19308:SF14">
    <property type="entry name" value="START DOMAIN-CONTAINING PROTEIN"/>
    <property type="match status" value="1"/>
</dbReference>
<name>A0ABS3Q337_9GAMM</name>
<dbReference type="InterPro" id="IPR002913">
    <property type="entry name" value="START_lipid-bd_dom"/>
</dbReference>
<accession>A0ABS3Q337</accession>
<sequence>MFSSFAIASNSDWQINQDYPESNVKVWTKKVTGSSFYAFKGEVKVRAPMFKVLTVLANTSLMPNWYYRLDKVEVLKQINSKETIVRSITKLPWPFDNREAITKITKAHLSKFQARINVSHSDYFFPYSPNLVRINHLNGYWQLDQISEQETLITHMIESEPAGQIPAWLINQLVSEIPVYSLEKLKNLVEIDNKTLF</sequence>
<proteinExistence type="predicted"/>
<dbReference type="InterPro" id="IPR028347">
    <property type="entry name" value="START_dom_prot"/>
</dbReference>
<dbReference type="EMBL" id="JAGETV010000004">
    <property type="protein sequence ID" value="MBO1926706.1"/>
    <property type="molecule type" value="Genomic_DNA"/>
</dbReference>
<dbReference type="Pfam" id="PF01852">
    <property type="entry name" value="START"/>
    <property type="match status" value="1"/>
</dbReference>
<reference evidence="2 3" key="1">
    <citation type="submission" date="2021-03" db="EMBL/GenBank/DDBJ databases">
        <title>Thiomicrorhabdus sp.nov.,novel sulfur-oxidizing bacteria isolated from coastal sediment.</title>
        <authorList>
            <person name="Liu X."/>
        </authorList>
    </citation>
    <scope>NUCLEOTIDE SEQUENCE [LARGE SCALE GENOMIC DNA]</scope>
    <source>
        <strain evidence="2 3">6S2-11</strain>
    </source>
</reference>
<evidence type="ECO:0000259" key="1">
    <source>
        <dbReference type="PROSITE" id="PS50848"/>
    </source>
</evidence>
<protein>
    <recommendedName>
        <fullName evidence="1">START domain-containing protein</fullName>
    </recommendedName>
</protein>
<dbReference type="Gene3D" id="3.30.530.20">
    <property type="match status" value="1"/>
</dbReference>
<evidence type="ECO:0000313" key="3">
    <source>
        <dbReference type="Proteomes" id="UP000664835"/>
    </source>
</evidence>
<dbReference type="RefSeq" id="WP_208148151.1">
    <property type="nucleotide sequence ID" value="NZ_JAGETV010000004.1"/>
</dbReference>
<dbReference type="PROSITE" id="PS50848">
    <property type="entry name" value="START"/>
    <property type="match status" value="1"/>
</dbReference>
<dbReference type="InterPro" id="IPR051213">
    <property type="entry name" value="START_lipid_transfer"/>
</dbReference>
<evidence type="ECO:0000313" key="2">
    <source>
        <dbReference type="EMBL" id="MBO1926706.1"/>
    </source>
</evidence>
<dbReference type="SUPFAM" id="SSF55961">
    <property type="entry name" value="Bet v1-like"/>
    <property type="match status" value="1"/>
</dbReference>
<comment type="caution">
    <text evidence="2">The sequence shown here is derived from an EMBL/GenBank/DDBJ whole genome shotgun (WGS) entry which is preliminary data.</text>
</comment>
<feature type="domain" description="START" evidence="1">
    <location>
        <begin position="1"/>
        <end position="190"/>
    </location>
</feature>
<dbReference type="InterPro" id="IPR023393">
    <property type="entry name" value="START-like_dom_sf"/>
</dbReference>